<dbReference type="InterPro" id="IPR049578">
    <property type="entry name" value="CAXIP1-like_GIY-YIG_dom"/>
</dbReference>
<proteinExistence type="predicted"/>
<sequence length="431" mass="48338">MALSTVSQLGSLVQNIGFTSTSRTQDSVGPSTAQTLAPTLRQKHSAPSAALELHNCRNWGAHKAQNFLRGQSVRRSAAKNAPAAGIQMSGGDEKLPSLYELPLTSFIDQSGYINPPVEKNTEASVFAVLDEAKKVQYIGFSKDVRNSLRTLLCRRPDKCHYYKLHNLSVLDQQRMIEIRNSWSSELGLPPPGNADPYQKNQWEKPVDAGSISERGMAAAGASKAKALLGEMQARGLKEEMIYDPALLERGRCDVLPSKQKSAEELQAASDLEAERKSNERHVSAVAIDGEKIEFDITFTMKYKTNGGWMYDVSVSHQDRVTTHRVLLGQPMIDLTKLEPEVIVERTFAYLLSKRITRQTEGLLHSETFPINYFSVSEVEQWFDDFKIMFDNQELVGNYWRFNRLYDYGAGYSDSQPELGPQGDDKQKAFSW</sequence>
<evidence type="ECO:0000313" key="1">
    <source>
        <dbReference type="EMBL" id="GAQ81920.1"/>
    </source>
</evidence>
<gene>
    <name evidence="1" type="ORF">KFL_000940290</name>
</gene>
<dbReference type="AlphaFoldDB" id="A0A1Y1HTH1"/>
<dbReference type="Proteomes" id="UP000054558">
    <property type="component" value="Unassembled WGS sequence"/>
</dbReference>
<accession>A0A1Y1HTH1</accession>
<evidence type="ECO:0000313" key="2">
    <source>
        <dbReference type="Proteomes" id="UP000054558"/>
    </source>
</evidence>
<name>A0A1Y1HTH1_KLENI</name>
<dbReference type="OMA" id="PELCYFY"/>
<dbReference type="EMBL" id="DF237043">
    <property type="protein sequence ID" value="GAQ81920.1"/>
    <property type="molecule type" value="Genomic_DNA"/>
</dbReference>
<dbReference type="STRING" id="105231.A0A1Y1HTH1"/>
<evidence type="ECO:0008006" key="3">
    <source>
        <dbReference type="Google" id="ProtNLM"/>
    </source>
</evidence>
<dbReference type="CDD" id="cd10450">
    <property type="entry name" value="GIY-YIG_AtGrxS16_like"/>
    <property type="match status" value="1"/>
</dbReference>
<keyword evidence="2" id="KW-1185">Reference proteome</keyword>
<protein>
    <recommendedName>
        <fullName evidence="3">GIY-YIG domain-containing protein</fullName>
    </recommendedName>
</protein>
<reference evidence="1 2" key="1">
    <citation type="journal article" date="2014" name="Nat. Commun.">
        <title>Klebsormidium flaccidum genome reveals primary factors for plant terrestrial adaptation.</title>
        <authorList>
            <person name="Hori K."/>
            <person name="Maruyama F."/>
            <person name="Fujisawa T."/>
            <person name="Togashi T."/>
            <person name="Yamamoto N."/>
            <person name="Seo M."/>
            <person name="Sato S."/>
            <person name="Yamada T."/>
            <person name="Mori H."/>
            <person name="Tajima N."/>
            <person name="Moriyama T."/>
            <person name="Ikeuchi M."/>
            <person name="Watanabe M."/>
            <person name="Wada H."/>
            <person name="Kobayashi K."/>
            <person name="Saito M."/>
            <person name="Masuda T."/>
            <person name="Sasaki-Sekimoto Y."/>
            <person name="Mashiguchi K."/>
            <person name="Awai K."/>
            <person name="Shimojima M."/>
            <person name="Masuda S."/>
            <person name="Iwai M."/>
            <person name="Nobusawa T."/>
            <person name="Narise T."/>
            <person name="Kondo S."/>
            <person name="Saito H."/>
            <person name="Sato R."/>
            <person name="Murakawa M."/>
            <person name="Ihara Y."/>
            <person name="Oshima-Yamada Y."/>
            <person name="Ohtaka K."/>
            <person name="Satoh M."/>
            <person name="Sonobe K."/>
            <person name="Ishii M."/>
            <person name="Ohtani R."/>
            <person name="Kanamori-Sato M."/>
            <person name="Honoki R."/>
            <person name="Miyazaki D."/>
            <person name="Mochizuki H."/>
            <person name="Umetsu J."/>
            <person name="Higashi K."/>
            <person name="Shibata D."/>
            <person name="Kamiya Y."/>
            <person name="Sato N."/>
            <person name="Nakamura Y."/>
            <person name="Tabata S."/>
            <person name="Ida S."/>
            <person name="Kurokawa K."/>
            <person name="Ohta H."/>
        </authorList>
    </citation>
    <scope>NUCLEOTIDE SEQUENCE [LARGE SCALE GENOMIC DNA]</scope>
    <source>
        <strain evidence="1 2">NIES-2285</strain>
    </source>
</reference>
<dbReference type="OrthoDB" id="5982at2759"/>
<organism evidence="1 2">
    <name type="scientific">Klebsormidium nitens</name>
    <name type="common">Green alga</name>
    <name type="synonym">Ulothrix nitens</name>
    <dbReference type="NCBI Taxonomy" id="105231"/>
    <lineage>
        <taxon>Eukaryota</taxon>
        <taxon>Viridiplantae</taxon>
        <taxon>Streptophyta</taxon>
        <taxon>Klebsormidiophyceae</taxon>
        <taxon>Klebsormidiales</taxon>
        <taxon>Klebsormidiaceae</taxon>
        <taxon>Klebsormidium</taxon>
    </lineage>
</organism>